<evidence type="ECO:0000256" key="7">
    <source>
        <dbReference type="ARBA" id="ARBA00022833"/>
    </source>
</evidence>
<feature type="compositionally biased region" description="Polar residues" evidence="12">
    <location>
        <begin position="92"/>
        <end position="101"/>
    </location>
</feature>
<organism evidence="13 14">
    <name type="scientific">Arthrobacter alpinus</name>
    <dbReference type="NCBI Taxonomy" id="656366"/>
    <lineage>
        <taxon>Bacteria</taxon>
        <taxon>Bacillati</taxon>
        <taxon>Actinomycetota</taxon>
        <taxon>Actinomycetes</taxon>
        <taxon>Micrococcales</taxon>
        <taxon>Micrococcaceae</taxon>
        <taxon>Arthrobacter</taxon>
    </lineage>
</organism>
<protein>
    <recommendedName>
        <fullName evidence="15">Copper oxidase</fullName>
    </recommendedName>
</protein>
<comment type="function">
    <text evidence="2">Purine nucleoside enzyme that catalyzes the phosphorolysis of adenosine and inosine nucleosides, yielding D-ribose 1-phosphate and the respective free bases, adenine and hypoxanthine. Also catalyzes the phosphorolysis of S-methyl-5'-thioadenosine into adenine and S-methyl-5-thio-alpha-D-ribose 1-phosphate. Also has adenosine deaminase activity.</text>
</comment>
<keyword evidence="8" id="KW-0186">Copper</keyword>
<comment type="catalytic activity">
    <reaction evidence="11">
        <text>S-methyl-5'-thioadenosine + phosphate = 5-(methylsulfanyl)-alpha-D-ribose 1-phosphate + adenine</text>
        <dbReference type="Rhea" id="RHEA:11852"/>
        <dbReference type="ChEBI" id="CHEBI:16708"/>
        <dbReference type="ChEBI" id="CHEBI:17509"/>
        <dbReference type="ChEBI" id="CHEBI:43474"/>
        <dbReference type="ChEBI" id="CHEBI:58533"/>
        <dbReference type="EC" id="2.4.2.28"/>
    </reaction>
    <physiologicalReaction direction="left-to-right" evidence="11">
        <dbReference type="Rhea" id="RHEA:11853"/>
    </physiologicalReaction>
</comment>
<comment type="catalytic activity">
    <reaction evidence="10">
        <text>adenosine + phosphate = alpha-D-ribose 1-phosphate + adenine</text>
        <dbReference type="Rhea" id="RHEA:27642"/>
        <dbReference type="ChEBI" id="CHEBI:16335"/>
        <dbReference type="ChEBI" id="CHEBI:16708"/>
        <dbReference type="ChEBI" id="CHEBI:43474"/>
        <dbReference type="ChEBI" id="CHEBI:57720"/>
        <dbReference type="EC" id="2.4.2.1"/>
    </reaction>
    <physiologicalReaction direction="left-to-right" evidence="10">
        <dbReference type="Rhea" id="RHEA:27643"/>
    </physiologicalReaction>
</comment>
<evidence type="ECO:0000256" key="4">
    <source>
        <dbReference type="ARBA" id="ARBA00022679"/>
    </source>
</evidence>
<dbReference type="RefSeq" id="WP_062290215.1">
    <property type="nucleotide sequence ID" value="NZ_CP013200.1"/>
</dbReference>
<dbReference type="CDD" id="cd16833">
    <property type="entry name" value="YfiH"/>
    <property type="match status" value="1"/>
</dbReference>
<name>A0A0S2M0R4_9MICC</name>
<evidence type="ECO:0000256" key="5">
    <source>
        <dbReference type="ARBA" id="ARBA00022723"/>
    </source>
</evidence>
<evidence type="ECO:0000256" key="12">
    <source>
        <dbReference type="SAM" id="MobiDB-lite"/>
    </source>
</evidence>
<dbReference type="SUPFAM" id="SSF64438">
    <property type="entry name" value="CNF1/YfiH-like putative cysteine hydrolases"/>
    <property type="match status" value="1"/>
</dbReference>
<keyword evidence="5" id="KW-0479">Metal-binding</keyword>
<dbReference type="EMBL" id="CP013200">
    <property type="protein sequence ID" value="ALO67418.1"/>
    <property type="molecule type" value="Genomic_DNA"/>
</dbReference>
<evidence type="ECO:0000313" key="14">
    <source>
        <dbReference type="Proteomes" id="UP000059574"/>
    </source>
</evidence>
<keyword evidence="7" id="KW-0862">Zinc</keyword>
<evidence type="ECO:0000256" key="8">
    <source>
        <dbReference type="ARBA" id="ARBA00023008"/>
    </source>
</evidence>
<dbReference type="PANTHER" id="PTHR30616:SF2">
    <property type="entry name" value="PURINE NUCLEOSIDE PHOSPHORYLASE LACC1"/>
    <property type="match status" value="1"/>
</dbReference>
<dbReference type="InterPro" id="IPR038371">
    <property type="entry name" value="Cu_polyphenol_OxRdtase_sf"/>
</dbReference>
<reference evidence="13 14" key="2">
    <citation type="journal article" date="2016" name="J. Biotechnol.">
        <title>Complete genome sequence of Arthrobacter alpinus ERGS4:06, a yellow pigmented bacterium tolerant to cold and radiations isolated from Sikkim Himalaya.</title>
        <authorList>
            <person name="Kumar R."/>
            <person name="Singh D."/>
            <person name="Swarnkar M.K."/>
            <person name="Singh A.K."/>
            <person name="Kumar S."/>
        </authorList>
    </citation>
    <scope>NUCLEOTIDE SEQUENCE [LARGE SCALE GENOMIC DNA]</scope>
    <source>
        <strain evidence="13 14">ERGS4:06</strain>
    </source>
</reference>
<comment type="catalytic activity">
    <reaction evidence="9">
        <text>adenosine + H2O + H(+) = inosine + NH4(+)</text>
        <dbReference type="Rhea" id="RHEA:24408"/>
        <dbReference type="ChEBI" id="CHEBI:15377"/>
        <dbReference type="ChEBI" id="CHEBI:15378"/>
        <dbReference type="ChEBI" id="CHEBI:16335"/>
        <dbReference type="ChEBI" id="CHEBI:17596"/>
        <dbReference type="ChEBI" id="CHEBI:28938"/>
        <dbReference type="EC" id="3.5.4.4"/>
    </reaction>
    <physiologicalReaction direction="left-to-right" evidence="9">
        <dbReference type="Rhea" id="RHEA:24409"/>
    </physiologicalReaction>
</comment>
<accession>A0A0S2M0R4</accession>
<dbReference type="AlphaFoldDB" id="A0A0S2M0R4"/>
<dbReference type="PANTHER" id="PTHR30616">
    <property type="entry name" value="UNCHARACTERIZED PROTEIN YFIH"/>
    <property type="match status" value="1"/>
</dbReference>
<keyword evidence="4" id="KW-0808">Transferase</keyword>
<evidence type="ECO:0000256" key="3">
    <source>
        <dbReference type="ARBA" id="ARBA00007353"/>
    </source>
</evidence>
<sequence>MFSAQQVRPGIWVGFTGTETGNLAFHVGDDEHAVILRRAALNAALSQTAGSPVSPAFMNQVHGNVVATISESASTGEVGDPAGSPVAEESSGEQPPTNGSSAFREVPRAAPTADAMVSTGAALAVMVADCVPVVLVGDTADGGVILAVAHAGRPGVEADVVGAVVASMRAAGAGSIEAWLGPSVCGQCYEVPETMRAAVARKVPASFATTSWGTPALDLPAAVLAQLGANNVSAHASGECTLENPEFYSHRRSMSDGSPEGRFIGFAVSSR</sequence>
<evidence type="ECO:0000256" key="1">
    <source>
        <dbReference type="ARBA" id="ARBA00000553"/>
    </source>
</evidence>
<evidence type="ECO:0000256" key="9">
    <source>
        <dbReference type="ARBA" id="ARBA00047989"/>
    </source>
</evidence>
<dbReference type="InterPro" id="IPR011324">
    <property type="entry name" value="Cytotoxic_necrot_fac-like_cat"/>
</dbReference>
<evidence type="ECO:0000256" key="10">
    <source>
        <dbReference type="ARBA" id="ARBA00048968"/>
    </source>
</evidence>
<dbReference type="GO" id="GO:0005507">
    <property type="term" value="F:copper ion binding"/>
    <property type="evidence" value="ECO:0007669"/>
    <property type="project" value="TreeGrafter"/>
</dbReference>
<dbReference type="GO" id="GO:0016787">
    <property type="term" value="F:hydrolase activity"/>
    <property type="evidence" value="ECO:0007669"/>
    <property type="project" value="UniProtKB-KW"/>
</dbReference>
<dbReference type="InterPro" id="IPR003730">
    <property type="entry name" value="Cu_polyphenol_OxRdtase"/>
</dbReference>
<feature type="region of interest" description="Disordered" evidence="12">
    <location>
        <begin position="72"/>
        <end position="107"/>
    </location>
</feature>
<evidence type="ECO:0000256" key="2">
    <source>
        <dbReference type="ARBA" id="ARBA00003215"/>
    </source>
</evidence>
<evidence type="ECO:0000313" key="13">
    <source>
        <dbReference type="EMBL" id="ALO67418.1"/>
    </source>
</evidence>
<keyword evidence="6" id="KW-0378">Hydrolase</keyword>
<gene>
    <name evidence="13" type="ORF">AS189_14130</name>
</gene>
<comment type="catalytic activity">
    <reaction evidence="1">
        <text>inosine + phosphate = alpha-D-ribose 1-phosphate + hypoxanthine</text>
        <dbReference type="Rhea" id="RHEA:27646"/>
        <dbReference type="ChEBI" id="CHEBI:17368"/>
        <dbReference type="ChEBI" id="CHEBI:17596"/>
        <dbReference type="ChEBI" id="CHEBI:43474"/>
        <dbReference type="ChEBI" id="CHEBI:57720"/>
        <dbReference type="EC" id="2.4.2.1"/>
    </reaction>
    <physiologicalReaction direction="left-to-right" evidence="1">
        <dbReference type="Rhea" id="RHEA:27647"/>
    </physiologicalReaction>
</comment>
<dbReference type="Gene3D" id="3.60.140.10">
    <property type="entry name" value="CNF1/YfiH-like putative cysteine hydrolases"/>
    <property type="match status" value="1"/>
</dbReference>
<comment type="similarity">
    <text evidence="3">Belongs to the purine nucleoside phosphorylase YfiH/LACC1 family.</text>
</comment>
<evidence type="ECO:0000256" key="11">
    <source>
        <dbReference type="ARBA" id="ARBA00049893"/>
    </source>
</evidence>
<reference evidence="14" key="1">
    <citation type="submission" date="2015-11" db="EMBL/GenBank/DDBJ databases">
        <authorList>
            <person name="Kumar R."/>
            <person name="Singh D."/>
            <person name="Swarnkar M.K."/>
            <person name="Singh A.K."/>
            <person name="Kumar S."/>
        </authorList>
    </citation>
    <scope>NUCLEOTIDE SEQUENCE [LARGE SCALE GENOMIC DNA]</scope>
    <source>
        <strain evidence="14">ERGS4:06</strain>
    </source>
</reference>
<dbReference type="Pfam" id="PF02578">
    <property type="entry name" value="Cu-oxidase_4"/>
    <property type="match status" value="1"/>
</dbReference>
<dbReference type="GO" id="GO:0017061">
    <property type="term" value="F:S-methyl-5-thioadenosine phosphorylase activity"/>
    <property type="evidence" value="ECO:0007669"/>
    <property type="project" value="UniProtKB-EC"/>
</dbReference>
<proteinExistence type="inferred from homology"/>
<evidence type="ECO:0000256" key="6">
    <source>
        <dbReference type="ARBA" id="ARBA00022801"/>
    </source>
</evidence>
<dbReference type="OrthoDB" id="4279at2"/>
<evidence type="ECO:0008006" key="15">
    <source>
        <dbReference type="Google" id="ProtNLM"/>
    </source>
</evidence>
<dbReference type="Proteomes" id="UP000059574">
    <property type="component" value="Chromosome"/>
</dbReference>